<dbReference type="InterPro" id="IPR002295">
    <property type="entry name" value="N4/N6-MTase_EcoPI_Mod-like"/>
</dbReference>
<dbReference type="InterPro" id="IPR050336">
    <property type="entry name" value="Chromosome_partition/occlusion"/>
</dbReference>
<dbReference type="EC" id="2.1.1.72" evidence="2"/>
<dbReference type="STRING" id="441112.SAMN04488094_10515"/>
<dbReference type="CDD" id="cd16403">
    <property type="entry name" value="ParB_N_like_MT"/>
    <property type="match status" value="1"/>
</dbReference>
<dbReference type="PIRSF" id="PIRSF036758">
    <property type="entry name" value="Aden_M_ParB"/>
    <property type="match status" value="1"/>
</dbReference>
<keyword evidence="9" id="KW-1185">Reference proteome</keyword>
<dbReference type="PRINTS" id="PR00506">
    <property type="entry name" value="D21N6MTFRASE"/>
</dbReference>
<accession>A0A1I1JDM5</accession>
<evidence type="ECO:0000256" key="1">
    <source>
        <dbReference type="ARBA" id="ARBA00006594"/>
    </source>
</evidence>
<comment type="catalytic activity">
    <reaction evidence="6">
        <text>a 2'-deoxyadenosine in DNA + S-adenosyl-L-methionine = an N(6)-methyl-2'-deoxyadenosine in DNA + S-adenosyl-L-homocysteine + H(+)</text>
        <dbReference type="Rhea" id="RHEA:15197"/>
        <dbReference type="Rhea" id="RHEA-COMP:12418"/>
        <dbReference type="Rhea" id="RHEA-COMP:12419"/>
        <dbReference type="ChEBI" id="CHEBI:15378"/>
        <dbReference type="ChEBI" id="CHEBI:57856"/>
        <dbReference type="ChEBI" id="CHEBI:59789"/>
        <dbReference type="ChEBI" id="CHEBI:90615"/>
        <dbReference type="ChEBI" id="CHEBI:90616"/>
        <dbReference type="EC" id="2.1.1.72"/>
    </reaction>
</comment>
<evidence type="ECO:0000313" key="8">
    <source>
        <dbReference type="EMBL" id="SFC44728.1"/>
    </source>
</evidence>
<keyword evidence="5" id="KW-0949">S-adenosyl-L-methionine</keyword>
<dbReference type="InterPro" id="IPR036086">
    <property type="entry name" value="ParB/Sulfiredoxin_sf"/>
</dbReference>
<keyword evidence="4" id="KW-0808">Transferase</keyword>
<dbReference type="Gene3D" id="3.40.50.150">
    <property type="entry name" value="Vaccinia Virus protein VP39"/>
    <property type="match status" value="1"/>
</dbReference>
<evidence type="ECO:0000256" key="6">
    <source>
        <dbReference type="ARBA" id="ARBA00047942"/>
    </source>
</evidence>
<dbReference type="PROSITE" id="PS00092">
    <property type="entry name" value="N6_MTASE"/>
    <property type="match status" value="1"/>
</dbReference>
<name>A0A1I1JDM5_9RHOB</name>
<reference evidence="8 9" key="1">
    <citation type="submission" date="2016-10" db="EMBL/GenBank/DDBJ databases">
        <authorList>
            <person name="de Groot N.N."/>
        </authorList>
    </citation>
    <scope>NUCLEOTIDE SEQUENCE [LARGE SCALE GENOMIC DNA]</scope>
    <source>
        <strain evidence="8 9">DSM 19548</strain>
    </source>
</reference>
<dbReference type="RefSeq" id="WP_218152848.1">
    <property type="nucleotide sequence ID" value="NZ_FOLG01000005.1"/>
</dbReference>
<organism evidence="8 9">
    <name type="scientific">Tropicimonas isoalkanivorans</name>
    <dbReference type="NCBI Taxonomy" id="441112"/>
    <lineage>
        <taxon>Bacteria</taxon>
        <taxon>Pseudomonadati</taxon>
        <taxon>Pseudomonadota</taxon>
        <taxon>Alphaproteobacteria</taxon>
        <taxon>Rhodobacterales</taxon>
        <taxon>Roseobacteraceae</taxon>
        <taxon>Tropicimonas</taxon>
    </lineage>
</organism>
<dbReference type="GO" id="GO:0005694">
    <property type="term" value="C:chromosome"/>
    <property type="evidence" value="ECO:0007669"/>
    <property type="project" value="TreeGrafter"/>
</dbReference>
<dbReference type="InterPro" id="IPR002052">
    <property type="entry name" value="DNA_methylase_N6_adenine_CS"/>
</dbReference>
<dbReference type="PANTHER" id="PTHR33375:SF1">
    <property type="entry name" value="CHROMOSOME-PARTITIONING PROTEIN PARB-RELATED"/>
    <property type="match status" value="1"/>
</dbReference>
<dbReference type="GO" id="GO:0032259">
    <property type="term" value="P:methylation"/>
    <property type="evidence" value="ECO:0007669"/>
    <property type="project" value="UniProtKB-KW"/>
</dbReference>
<evidence type="ECO:0000256" key="5">
    <source>
        <dbReference type="ARBA" id="ARBA00022691"/>
    </source>
</evidence>
<dbReference type="Pfam" id="PF02195">
    <property type="entry name" value="ParB_N"/>
    <property type="match status" value="1"/>
</dbReference>
<sequence length="455" mass="50186">MQIEMMATERLVPYARNARTHPEWQIAQICASIAEFGFTNPILAAGNGEIIAGHGRLLAAQRMELSEVPVIVLDHLSDAQRRALIIADNKIAENAGWDEDLLRRELAALQKESFDLDLMGFSDAELEELLAGAPIEDEDGASVLPGDPDFLPEPPRTPVSVRGNIWLLGDHRLMCGDSTKRGDLEALCPDGPVDACWTDPPYNVNYEGTAGSIRNDNMGDTEFRRFLTDAFCCAFAVMKKGGPIYVAHADTEGFNFRGAFRDAGFKLSGCLVWVKPSLVLGRSDYQWRHEPILYGWKPGAAHKWFGGRAKTTVFEDGREPLRLMADGTVHVDIGDQVVTIAGENLTMETHDGSVLRFDKPARNGEHPTMKPVRLISDMLGNSTSRGHRVLDPFGGSGSTLIACQELGRRARLMELDEKFCDVIVNRWQQFTGGEAILEGDGRNFEDIAFSRARAA</sequence>
<dbReference type="Pfam" id="PF01555">
    <property type="entry name" value="N6_N4_Mtase"/>
    <property type="match status" value="1"/>
</dbReference>
<evidence type="ECO:0000256" key="2">
    <source>
        <dbReference type="ARBA" id="ARBA00011900"/>
    </source>
</evidence>
<dbReference type="InterPro" id="IPR015840">
    <property type="entry name" value="DNA_MeTrfase_ParB"/>
</dbReference>
<proteinExistence type="inferred from homology"/>
<gene>
    <name evidence="8" type="ORF">SAMN04488094_10515</name>
</gene>
<dbReference type="SUPFAM" id="SSF53335">
    <property type="entry name" value="S-adenosyl-L-methionine-dependent methyltransferases"/>
    <property type="match status" value="1"/>
</dbReference>
<evidence type="ECO:0000313" key="9">
    <source>
        <dbReference type="Proteomes" id="UP000198728"/>
    </source>
</evidence>
<keyword evidence="3 8" id="KW-0489">Methyltransferase</keyword>
<dbReference type="PANTHER" id="PTHR33375">
    <property type="entry name" value="CHROMOSOME-PARTITIONING PROTEIN PARB-RELATED"/>
    <property type="match status" value="1"/>
</dbReference>
<dbReference type="GO" id="GO:0008170">
    <property type="term" value="F:N-methyltransferase activity"/>
    <property type="evidence" value="ECO:0007669"/>
    <property type="project" value="InterPro"/>
</dbReference>
<dbReference type="EMBL" id="FOLG01000005">
    <property type="protein sequence ID" value="SFC44728.1"/>
    <property type="molecule type" value="Genomic_DNA"/>
</dbReference>
<dbReference type="SUPFAM" id="SSF110849">
    <property type="entry name" value="ParB/Sulfiredoxin"/>
    <property type="match status" value="1"/>
</dbReference>
<dbReference type="GO" id="GO:0003677">
    <property type="term" value="F:DNA binding"/>
    <property type="evidence" value="ECO:0007669"/>
    <property type="project" value="InterPro"/>
</dbReference>
<evidence type="ECO:0000256" key="4">
    <source>
        <dbReference type="ARBA" id="ARBA00022679"/>
    </source>
</evidence>
<dbReference type="GO" id="GO:0007059">
    <property type="term" value="P:chromosome segregation"/>
    <property type="evidence" value="ECO:0007669"/>
    <property type="project" value="TreeGrafter"/>
</dbReference>
<comment type="similarity">
    <text evidence="1">Belongs to the N(4)/N(6)-methyltransferase family.</text>
</comment>
<protein>
    <recommendedName>
        <fullName evidence="2">site-specific DNA-methyltransferase (adenine-specific)</fullName>
        <ecNumber evidence="2">2.1.1.72</ecNumber>
    </recommendedName>
</protein>
<dbReference type="SMART" id="SM00470">
    <property type="entry name" value="ParB"/>
    <property type="match status" value="1"/>
</dbReference>
<dbReference type="GO" id="GO:0045881">
    <property type="term" value="P:positive regulation of sporulation resulting in formation of a cellular spore"/>
    <property type="evidence" value="ECO:0007669"/>
    <property type="project" value="TreeGrafter"/>
</dbReference>
<evidence type="ECO:0000256" key="3">
    <source>
        <dbReference type="ARBA" id="ARBA00022603"/>
    </source>
</evidence>
<dbReference type="InterPro" id="IPR003115">
    <property type="entry name" value="ParB_N"/>
</dbReference>
<dbReference type="InterPro" id="IPR002941">
    <property type="entry name" value="DNA_methylase_N4/N6"/>
</dbReference>
<dbReference type="Proteomes" id="UP000198728">
    <property type="component" value="Unassembled WGS sequence"/>
</dbReference>
<evidence type="ECO:0000259" key="7">
    <source>
        <dbReference type="SMART" id="SM00470"/>
    </source>
</evidence>
<dbReference type="Gene3D" id="3.90.1530.10">
    <property type="entry name" value="Conserved hypothetical protein from pyrococcus furiosus pfu- 392566-001, ParB domain"/>
    <property type="match status" value="1"/>
</dbReference>
<feature type="domain" description="ParB-like N-terminal" evidence="7">
    <location>
        <begin position="4"/>
        <end position="90"/>
    </location>
</feature>
<dbReference type="AlphaFoldDB" id="A0A1I1JDM5"/>
<dbReference type="GO" id="GO:0009007">
    <property type="term" value="F:site-specific DNA-methyltransferase (adenine-specific) activity"/>
    <property type="evidence" value="ECO:0007669"/>
    <property type="project" value="UniProtKB-EC"/>
</dbReference>
<dbReference type="InterPro" id="IPR029063">
    <property type="entry name" value="SAM-dependent_MTases_sf"/>
</dbReference>